<organism evidence="2 3">
    <name type="scientific">Effrenium voratum</name>
    <dbReference type="NCBI Taxonomy" id="2562239"/>
    <lineage>
        <taxon>Eukaryota</taxon>
        <taxon>Sar</taxon>
        <taxon>Alveolata</taxon>
        <taxon>Dinophyceae</taxon>
        <taxon>Suessiales</taxon>
        <taxon>Symbiodiniaceae</taxon>
        <taxon>Effrenium</taxon>
    </lineage>
</organism>
<comment type="caution">
    <text evidence="2">The sequence shown here is derived from an EMBL/GenBank/DDBJ whole genome shotgun (WGS) entry which is preliminary data.</text>
</comment>
<evidence type="ECO:0000256" key="1">
    <source>
        <dbReference type="SAM" id="MobiDB-lite"/>
    </source>
</evidence>
<feature type="compositionally biased region" description="Basic and acidic residues" evidence="1">
    <location>
        <begin position="55"/>
        <end position="80"/>
    </location>
</feature>
<keyword evidence="3" id="KW-1185">Reference proteome</keyword>
<proteinExistence type="predicted"/>
<evidence type="ECO:0000313" key="3">
    <source>
        <dbReference type="Proteomes" id="UP001178507"/>
    </source>
</evidence>
<sequence>MGCGSSAAAPKAEVDSPSPASRVGEAEPTAEPPRHDEVAEVAQKGESAALPLLSREQESAPGDGDRSTEVPASPEREAERPASQMSGVSVIDDTADDLGQDPSHQAMLHELEGIMSSMEAELLDPSRKHNESPARCELDKDDEELLVELLEDLKDPL</sequence>
<dbReference type="AlphaFoldDB" id="A0AA36N106"/>
<gene>
    <name evidence="2" type="ORF">EVOR1521_LOCUS14042</name>
</gene>
<evidence type="ECO:0000313" key="2">
    <source>
        <dbReference type="EMBL" id="CAJ1388107.1"/>
    </source>
</evidence>
<protein>
    <submittedName>
        <fullName evidence="2">Uncharacterized protein</fullName>
    </submittedName>
</protein>
<feature type="compositionally biased region" description="Basic and acidic residues" evidence="1">
    <location>
        <begin position="124"/>
        <end position="138"/>
    </location>
</feature>
<accession>A0AA36N106</accession>
<reference evidence="2" key="1">
    <citation type="submission" date="2023-08" db="EMBL/GenBank/DDBJ databases">
        <authorList>
            <person name="Chen Y."/>
            <person name="Shah S."/>
            <person name="Dougan E. K."/>
            <person name="Thang M."/>
            <person name="Chan C."/>
        </authorList>
    </citation>
    <scope>NUCLEOTIDE SEQUENCE</scope>
</reference>
<feature type="region of interest" description="Disordered" evidence="1">
    <location>
        <begin position="1"/>
        <end position="139"/>
    </location>
</feature>
<dbReference type="EMBL" id="CAUJNA010001635">
    <property type="protein sequence ID" value="CAJ1388107.1"/>
    <property type="molecule type" value="Genomic_DNA"/>
</dbReference>
<dbReference type="Proteomes" id="UP001178507">
    <property type="component" value="Unassembled WGS sequence"/>
</dbReference>
<name>A0AA36N106_9DINO</name>